<name>A0ACB8GTQ4_PSICU</name>
<dbReference type="Proteomes" id="UP000664032">
    <property type="component" value="Unassembled WGS sequence"/>
</dbReference>
<dbReference type="EMBL" id="JAFIQS020000008">
    <property type="protein sequence ID" value="KAH9478370.1"/>
    <property type="molecule type" value="Genomic_DNA"/>
</dbReference>
<accession>A0ACB8GTQ4</accession>
<comment type="caution">
    <text evidence="1">The sequence shown here is derived from an EMBL/GenBank/DDBJ whole genome shotgun (WGS) entry which is preliminary data.</text>
</comment>
<evidence type="ECO:0000313" key="1">
    <source>
        <dbReference type="EMBL" id="KAH9478370.1"/>
    </source>
</evidence>
<organism evidence="1 2">
    <name type="scientific">Psilocybe cubensis</name>
    <name type="common">Psychedelic mushroom</name>
    <name type="synonym">Stropharia cubensis</name>
    <dbReference type="NCBI Taxonomy" id="181762"/>
    <lineage>
        <taxon>Eukaryota</taxon>
        <taxon>Fungi</taxon>
        <taxon>Dikarya</taxon>
        <taxon>Basidiomycota</taxon>
        <taxon>Agaricomycotina</taxon>
        <taxon>Agaricomycetes</taxon>
        <taxon>Agaricomycetidae</taxon>
        <taxon>Agaricales</taxon>
        <taxon>Agaricineae</taxon>
        <taxon>Strophariaceae</taxon>
        <taxon>Psilocybe</taxon>
    </lineage>
</organism>
<reference evidence="1" key="1">
    <citation type="submission" date="2021-10" db="EMBL/GenBank/DDBJ databases">
        <title>Psilocybe cubensis genome.</title>
        <authorList>
            <person name="Mckernan K.J."/>
            <person name="Crawford S."/>
            <person name="Trippe A."/>
            <person name="Kane L.T."/>
            <person name="Mclaughlin S."/>
        </authorList>
    </citation>
    <scope>NUCLEOTIDE SEQUENCE</scope>
    <source>
        <strain evidence="1">MGC-MH-2018</strain>
    </source>
</reference>
<proteinExistence type="predicted"/>
<evidence type="ECO:0000313" key="2">
    <source>
        <dbReference type="Proteomes" id="UP000664032"/>
    </source>
</evidence>
<sequence length="332" mass="36885">MQKTDRRPVLHTGSPNAKNLRLKIQIRPELAHQPYTVDNVGIPAHPDVSSNNGKQRVEGTSDVRVLLKTKHPVLHDVCSVTERRELIFPKYLIHGGHVGDHWQTLNHMVAQMTIELFSSATEKIFISPQESYMYYSTTPAYSRMQYILSIVAALFFSNSFVTGVPIQTGSIQSDAAQTCADPSLAGLYASFYSPTRIAHVVRLATDMIAFDTSVGTTDNYELQNPLFFAWPTAQEFTVPVHQLESTDGQDFMFVPEVNGTVPNIAGWRTQGSTVHAYATQVCGSVPLFTAFNAAGSDHWWTTNEDDHARMIANSGWVDAGIPFYVLPLDYDS</sequence>
<gene>
    <name evidence="1" type="ORF">JR316_0008824</name>
</gene>
<protein>
    <submittedName>
        <fullName evidence="1">Uncharacterized protein</fullName>
    </submittedName>
</protein>
<keyword evidence="2" id="KW-1185">Reference proteome</keyword>